<dbReference type="Proteomes" id="UP000664132">
    <property type="component" value="Unassembled WGS sequence"/>
</dbReference>
<organism evidence="2 3">
    <name type="scientific">Cadophora malorum</name>
    <dbReference type="NCBI Taxonomy" id="108018"/>
    <lineage>
        <taxon>Eukaryota</taxon>
        <taxon>Fungi</taxon>
        <taxon>Dikarya</taxon>
        <taxon>Ascomycota</taxon>
        <taxon>Pezizomycotina</taxon>
        <taxon>Leotiomycetes</taxon>
        <taxon>Helotiales</taxon>
        <taxon>Ploettnerulaceae</taxon>
        <taxon>Cadophora</taxon>
    </lineage>
</organism>
<evidence type="ECO:0000313" key="2">
    <source>
        <dbReference type="EMBL" id="KAG4412207.1"/>
    </source>
</evidence>
<dbReference type="OrthoDB" id="3555548at2759"/>
<gene>
    <name evidence="2" type="ORF">IFR04_014667</name>
</gene>
<dbReference type="AlphaFoldDB" id="A0A8H7T2X8"/>
<accession>A0A8H7T2X8</accession>
<name>A0A8H7T2X8_9HELO</name>
<evidence type="ECO:0000256" key="1">
    <source>
        <dbReference type="SAM" id="MobiDB-lite"/>
    </source>
</evidence>
<dbReference type="EMBL" id="JAFJYH010000400">
    <property type="protein sequence ID" value="KAG4412207.1"/>
    <property type="molecule type" value="Genomic_DNA"/>
</dbReference>
<proteinExistence type="predicted"/>
<keyword evidence="3" id="KW-1185">Reference proteome</keyword>
<feature type="region of interest" description="Disordered" evidence="1">
    <location>
        <begin position="1"/>
        <end position="37"/>
    </location>
</feature>
<sequence length="413" mass="47646">MDSSQRSVRCNAHNRNEVSQVEESDTNSNNEPAGAKNPLGFLDLPYNVRFIIYKMCFVRPVGIAPAVNRYRRRLRRNDKPRPGDGEVWRKYSVYRYQWEGCRQKLPQWSTHGLPTRNGMIDEIEIHGRESPSPEQQTMSLMDRRWAALPETGVATAEHSAAFYVSGFTGIRQLRTYKQVRDEGTDVLYGHNIFYFDADVYGKLPNEEQISEAIENLFNKKFRHCKSVWYDDFLRFCVAIGPYNAARLKSIDISGTFEVAGTWFRRVSFAKILPVYTTIMSGVCNSLTKITLHKEGGDDTWGYDYNENDYDENGDEIEGLVRKTDDERISDAVEKLMKELPQLKQLQLRGPGNGNRHAINAVVNSGLYMNEGWELQRSGFSLWRIELRAANQRVKISLPLQKLDMWRNVTSFLL</sequence>
<protein>
    <submittedName>
        <fullName evidence="2">Uncharacterized protein</fullName>
    </submittedName>
</protein>
<comment type="caution">
    <text evidence="2">The sequence shown here is derived from an EMBL/GenBank/DDBJ whole genome shotgun (WGS) entry which is preliminary data.</text>
</comment>
<evidence type="ECO:0000313" key="3">
    <source>
        <dbReference type="Proteomes" id="UP000664132"/>
    </source>
</evidence>
<reference evidence="2" key="1">
    <citation type="submission" date="2021-02" db="EMBL/GenBank/DDBJ databases">
        <title>Genome sequence Cadophora malorum strain M34.</title>
        <authorList>
            <person name="Stefanovic E."/>
            <person name="Vu D."/>
            <person name="Scully C."/>
            <person name="Dijksterhuis J."/>
            <person name="Roader J."/>
            <person name="Houbraken J."/>
        </authorList>
    </citation>
    <scope>NUCLEOTIDE SEQUENCE</scope>
    <source>
        <strain evidence="2">M34</strain>
    </source>
</reference>